<evidence type="ECO:0000313" key="4">
    <source>
        <dbReference type="RefSeq" id="XP_052131756.1"/>
    </source>
</evidence>
<dbReference type="PANTHER" id="PTHR11022">
    <property type="entry name" value="PEPTIDOGLYCAN RECOGNITION PROTEIN"/>
    <property type="match status" value="1"/>
</dbReference>
<keyword evidence="1" id="KW-0399">Innate immunity</keyword>
<sequence length="97" mass="11199">MQAKHMDVWGFEDIAFNFVLTDDGQVFEGRGWCVQGRHKGGGHLFENVSITVGLLTDWWYPWYEGDGPKKLVALGQRLGALRREVTFQTFRIPWPET</sequence>
<name>A0A9C6XV48_FRAOC</name>
<organism evidence="3 4">
    <name type="scientific">Frankliniella occidentalis</name>
    <name type="common">Western flower thrips</name>
    <name type="synonym">Euthrips occidentalis</name>
    <dbReference type="NCBI Taxonomy" id="133901"/>
    <lineage>
        <taxon>Eukaryota</taxon>
        <taxon>Metazoa</taxon>
        <taxon>Ecdysozoa</taxon>
        <taxon>Arthropoda</taxon>
        <taxon>Hexapoda</taxon>
        <taxon>Insecta</taxon>
        <taxon>Pterygota</taxon>
        <taxon>Neoptera</taxon>
        <taxon>Paraneoptera</taxon>
        <taxon>Thysanoptera</taxon>
        <taxon>Terebrantia</taxon>
        <taxon>Thripoidea</taxon>
        <taxon>Thripidae</taxon>
        <taxon>Frankliniella</taxon>
    </lineage>
</organism>
<keyword evidence="3" id="KW-1185">Reference proteome</keyword>
<dbReference type="GeneID" id="113213184"/>
<evidence type="ECO:0000256" key="2">
    <source>
        <dbReference type="ARBA" id="ARBA00022859"/>
    </source>
</evidence>
<evidence type="ECO:0000256" key="1">
    <source>
        <dbReference type="ARBA" id="ARBA00022588"/>
    </source>
</evidence>
<dbReference type="GO" id="GO:0008745">
    <property type="term" value="F:N-acetylmuramoyl-L-alanine amidase activity"/>
    <property type="evidence" value="ECO:0007669"/>
    <property type="project" value="InterPro"/>
</dbReference>
<accession>A0A9C6XV48</accession>
<dbReference type="PANTHER" id="PTHR11022:SF41">
    <property type="entry name" value="PEPTIDOGLYCAN-RECOGNITION PROTEIN LC-RELATED"/>
    <property type="match status" value="1"/>
</dbReference>
<gene>
    <name evidence="4" type="primary">LOC113213184</name>
</gene>
<dbReference type="InterPro" id="IPR015510">
    <property type="entry name" value="PGRP"/>
</dbReference>
<dbReference type="Gene3D" id="3.40.80.10">
    <property type="entry name" value="Peptidoglycan recognition protein-like"/>
    <property type="match status" value="1"/>
</dbReference>
<dbReference type="SUPFAM" id="SSF55846">
    <property type="entry name" value="N-acetylmuramoyl-L-alanine amidase-like"/>
    <property type="match status" value="1"/>
</dbReference>
<evidence type="ECO:0000313" key="3">
    <source>
        <dbReference type="Proteomes" id="UP000504606"/>
    </source>
</evidence>
<reference evidence="4" key="1">
    <citation type="submission" date="2025-08" db="UniProtKB">
        <authorList>
            <consortium name="RefSeq"/>
        </authorList>
    </citation>
    <scope>IDENTIFICATION</scope>
    <source>
        <tissue evidence="4">Whole organism</tissue>
    </source>
</reference>
<dbReference type="KEGG" id="foc:113213184"/>
<dbReference type="RefSeq" id="XP_052131756.1">
    <property type="nucleotide sequence ID" value="XM_052275796.1"/>
</dbReference>
<dbReference type="GO" id="GO:0009253">
    <property type="term" value="P:peptidoglycan catabolic process"/>
    <property type="evidence" value="ECO:0007669"/>
    <property type="project" value="InterPro"/>
</dbReference>
<dbReference type="InterPro" id="IPR036505">
    <property type="entry name" value="Amidase/PGRP_sf"/>
</dbReference>
<protein>
    <submittedName>
        <fullName evidence="4">Peptidoglycan-recognition protein 1-like</fullName>
    </submittedName>
</protein>
<keyword evidence="2" id="KW-0391">Immunity</keyword>
<dbReference type="AlphaFoldDB" id="A0A9C6XV48"/>
<dbReference type="OrthoDB" id="10001926at2759"/>
<proteinExistence type="predicted"/>
<dbReference type="Proteomes" id="UP000504606">
    <property type="component" value="Unplaced"/>
</dbReference>
<dbReference type="GO" id="GO:0045087">
    <property type="term" value="P:innate immune response"/>
    <property type="evidence" value="ECO:0007669"/>
    <property type="project" value="UniProtKB-KW"/>
</dbReference>